<sequence length="417" mass="43130">MRRSRARGAVIAFAVLLAATGVDASAQARSAPAQPDATAGLLPSGYLSTSGSQIVDSTGKRVRIAAVALHGNSRLDQNTIVNQDSPLAGLNANLRAIRNAGFNTVTLAWSDASLHDGNAANYLAGLDAVVAAAKQNLLKVILNHHNDEGAAGNGNCLAQQGNGLWYDSGPGTNGTDGCGTPGTVTQASFLADWQQIATRYKGNSTVIGFDLDNEPLAYPGESTWGDGGVTDIHAMYTTVGNAVESIDPGVLVICEGPQNYGGSFAGAAGVKAPEGDLTAVAAHPVVLSGANAGRARVIYSVHEYPYSVAHIDPDSGPEAVQRYNAVWGYLVTQNIAPVWIGEAGAPMSSSDDTAWANTLTSYVNGKEGANGGPTFTGTSQGIGTTYYVWDTQGLGALNSDGTLNQPRYAVYSQWRTN</sequence>
<keyword evidence="7" id="KW-0624">Polysaccharide degradation</keyword>
<evidence type="ECO:0000256" key="8">
    <source>
        <dbReference type="RuleBase" id="RU361153"/>
    </source>
</evidence>
<dbReference type="GO" id="GO:0030245">
    <property type="term" value="P:cellulose catabolic process"/>
    <property type="evidence" value="ECO:0007669"/>
    <property type="project" value="UniProtKB-KW"/>
</dbReference>
<keyword evidence="6 8" id="KW-0326">Glycosidase</keyword>
<reference evidence="11 12" key="1">
    <citation type="submission" date="2019-06" db="EMBL/GenBank/DDBJ databases">
        <title>Sequencing the genomes of 1000 actinobacteria strains.</title>
        <authorList>
            <person name="Klenk H.-P."/>
        </authorList>
    </citation>
    <scope>NUCLEOTIDE SEQUENCE [LARGE SCALE GENOMIC DNA]</scope>
    <source>
        <strain evidence="11 12">DSM 102200</strain>
    </source>
</reference>
<evidence type="ECO:0000259" key="10">
    <source>
        <dbReference type="Pfam" id="PF00150"/>
    </source>
</evidence>
<dbReference type="PANTHER" id="PTHR35923:SF2">
    <property type="entry name" value="ENDOGLUCANASE"/>
    <property type="match status" value="1"/>
</dbReference>
<feature type="domain" description="Glycoside hydrolase family 5" evidence="10">
    <location>
        <begin position="56"/>
        <end position="360"/>
    </location>
</feature>
<dbReference type="GO" id="GO:0008810">
    <property type="term" value="F:cellulase activity"/>
    <property type="evidence" value="ECO:0007669"/>
    <property type="project" value="UniProtKB-EC"/>
</dbReference>
<dbReference type="PROSITE" id="PS00659">
    <property type="entry name" value="GLYCOSYL_HYDROL_F5"/>
    <property type="match status" value="1"/>
</dbReference>
<evidence type="ECO:0000256" key="2">
    <source>
        <dbReference type="ARBA" id="ARBA00012601"/>
    </source>
</evidence>
<keyword evidence="4" id="KW-0136">Cellulose degradation</keyword>
<keyword evidence="12" id="KW-1185">Reference proteome</keyword>
<accession>A0A543CUI2</accession>
<organism evidence="11 12">
    <name type="scientific">Actinoallomurus bryophytorum</name>
    <dbReference type="NCBI Taxonomy" id="1490222"/>
    <lineage>
        <taxon>Bacteria</taxon>
        <taxon>Bacillati</taxon>
        <taxon>Actinomycetota</taxon>
        <taxon>Actinomycetes</taxon>
        <taxon>Streptosporangiales</taxon>
        <taxon>Thermomonosporaceae</taxon>
        <taxon>Actinoallomurus</taxon>
    </lineage>
</organism>
<feature type="signal peptide" evidence="9">
    <location>
        <begin position="1"/>
        <end position="24"/>
    </location>
</feature>
<feature type="chain" id="PRO_5038751725" description="cellulase" evidence="9">
    <location>
        <begin position="25"/>
        <end position="417"/>
    </location>
</feature>
<dbReference type="Proteomes" id="UP000316096">
    <property type="component" value="Unassembled WGS sequence"/>
</dbReference>
<dbReference type="AlphaFoldDB" id="A0A543CUI2"/>
<keyword evidence="5" id="KW-0119">Carbohydrate metabolism</keyword>
<comment type="catalytic activity">
    <reaction evidence="1">
        <text>Endohydrolysis of (1-&gt;4)-beta-D-glucosidic linkages in cellulose, lichenin and cereal beta-D-glucans.</text>
        <dbReference type="EC" id="3.2.1.4"/>
    </reaction>
</comment>
<evidence type="ECO:0000256" key="1">
    <source>
        <dbReference type="ARBA" id="ARBA00000966"/>
    </source>
</evidence>
<dbReference type="Pfam" id="PF00150">
    <property type="entry name" value="Cellulase"/>
    <property type="match status" value="1"/>
</dbReference>
<dbReference type="InterPro" id="IPR017853">
    <property type="entry name" value="GH"/>
</dbReference>
<dbReference type="InterPro" id="IPR001547">
    <property type="entry name" value="Glyco_hydro_5"/>
</dbReference>
<gene>
    <name evidence="11" type="ORF">FB559_6488</name>
</gene>
<dbReference type="RefSeq" id="WP_185792495.1">
    <property type="nucleotide sequence ID" value="NZ_VFOZ01000001.1"/>
</dbReference>
<name>A0A543CUI2_9ACTN</name>
<dbReference type="SUPFAM" id="SSF51445">
    <property type="entry name" value="(Trans)glycosidases"/>
    <property type="match status" value="1"/>
</dbReference>
<evidence type="ECO:0000256" key="7">
    <source>
        <dbReference type="ARBA" id="ARBA00023326"/>
    </source>
</evidence>
<evidence type="ECO:0000313" key="12">
    <source>
        <dbReference type="Proteomes" id="UP000316096"/>
    </source>
</evidence>
<dbReference type="InterPro" id="IPR018087">
    <property type="entry name" value="Glyco_hydro_5_CS"/>
</dbReference>
<evidence type="ECO:0000256" key="4">
    <source>
        <dbReference type="ARBA" id="ARBA00023001"/>
    </source>
</evidence>
<evidence type="ECO:0000256" key="3">
    <source>
        <dbReference type="ARBA" id="ARBA00022801"/>
    </source>
</evidence>
<dbReference type="PANTHER" id="PTHR35923">
    <property type="entry name" value="MAJOR EXTRACELLULAR ENDOGLUCANASE"/>
    <property type="match status" value="1"/>
</dbReference>
<evidence type="ECO:0000313" key="11">
    <source>
        <dbReference type="EMBL" id="TQM00766.1"/>
    </source>
</evidence>
<proteinExistence type="inferred from homology"/>
<protein>
    <recommendedName>
        <fullName evidence="2">cellulase</fullName>
        <ecNumber evidence="2">3.2.1.4</ecNumber>
    </recommendedName>
</protein>
<evidence type="ECO:0000256" key="5">
    <source>
        <dbReference type="ARBA" id="ARBA00023277"/>
    </source>
</evidence>
<evidence type="ECO:0000256" key="9">
    <source>
        <dbReference type="SAM" id="SignalP"/>
    </source>
</evidence>
<dbReference type="EC" id="3.2.1.4" evidence="2"/>
<comment type="similarity">
    <text evidence="8">Belongs to the glycosyl hydrolase 5 (cellulase A) family.</text>
</comment>
<dbReference type="Gene3D" id="3.20.20.80">
    <property type="entry name" value="Glycosidases"/>
    <property type="match status" value="1"/>
</dbReference>
<dbReference type="EMBL" id="VFOZ01000001">
    <property type="protein sequence ID" value="TQM00766.1"/>
    <property type="molecule type" value="Genomic_DNA"/>
</dbReference>
<keyword evidence="3 8" id="KW-0378">Hydrolase</keyword>
<evidence type="ECO:0000256" key="6">
    <source>
        <dbReference type="ARBA" id="ARBA00023295"/>
    </source>
</evidence>
<keyword evidence="9" id="KW-0732">Signal</keyword>
<comment type="caution">
    <text evidence="11">The sequence shown here is derived from an EMBL/GenBank/DDBJ whole genome shotgun (WGS) entry which is preliminary data.</text>
</comment>